<proteinExistence type="predicted"/>
<feature type="signal peptide" evidence="1">
    <location>
        <begin position="1"/>
        <end position="29"/>
    </location>
</feature>
<dbReference type="InterPro" id="IPR015168">
    <property type="entry name" value="SsuA/THI5"/>
</dbReference>
<dbReference type="Gene3D" id="3.40.190.10">
    <property type="entry name" value="Periplasmic binding protein-like II"/>
    <property type="match status" value="2"/>
</dbReference>
<accession>A0ABT8FY77</accession>
<sequence length="359" mass="37322">MSFSIKRTAVVAAAAVAALTLAACSSGSADEEPTASETGEESMEAADYGDLTLQLSWIKNEEFSGEFFADSNGYFTDAGFSSVDMVSGPSTGAAELLSGTADVALSDAVSIGSAVAAEGAPLKIIGATYQANPFTVLSLADGGNIMTAEDMIGKRIGVQDSNTSLFMALLAANGISEDELEIVPVQYDPAPLTNGEVDGFIAYLTNESLILEAAGYDTVNLPFAENGLPFVAETFTVTDETIAEDREMLKAFLVAEIMGWTDAVNDPAEGARLAYEVYGADLGLEPEVSEAGAIVQAEQLVVSDETVTNGLFTISDSLQAETLASLAGAGIELEASDLFDMSLLDEVYAEHPELIAYAG</sequence>
<name>A0ABT8FY77_9MICO</name>
<reference evidence="3" key="1">
    <citation type="submission" date="2023-06" db="EMBL/GenBank/DDBJ databases">
        <title>SYSU T00b26.</title>
        <authorList>
            <person name="Gao L."/>
            <person name="Fang B.-Z."/>
            <person name="Li W.-J."/>
        </authorList>
    </citation>
    <scope>NUCLEOTIDE SEQUENCE</scope>
    <source>
        <strain evidence="3">SYSU T00b26</strain>
    </source>
</reference>
<evidence type="ECO:0000256" key="1">
    <source>
        <dbReference type="SAM" id="SignalP"/>
    </source>
</evidence>
<dbReference type="Pfam" id="PF09084">
    <property type="entry name" value="NMT1"/>
    <property type="match status" value="1"/>
</dbReference>
<dbReference type="Proteomes" id="UP001172738">
    <property type="component" value="Unassembled WGS sequence"/>
</dbReference>
<evidence type="ECO:0000259" key="2">
    <source>
        <dbReference type="Pfam" id="PF09084"/>
    </source>
</evidence>
<dbReference type="SUPFAM" id="SSF53850">
    <property type="entry name" value="Periplasmic binding protein-like II"/>
    <property type="match status" value="1"/>
</dbReference>
<keyword evidence="4" id="KW-1185">Reference proteome</keyword>
<dbReference type="EMBL" id="JAUHPV010000001">
    <property type="protein sequence ID" value="MDN4471855.1"/>
    <property type="molecule type" value="Genomic_DNA"/>
</dbReference>
<feature type="chain" id="PRO_5045959130" evidence="1">
    <location>
        <begin position="30"/>
        <end position="359"/>
    </location>
</feature>
<organism evidence="3 4">
    <name type="scientific">Demequina zhanjiangensis</name>
    <dbReference type="NCBI Taxonomy" id="3051659"/>
    <lineage>
        <taxon>Bacteria</taxon>
        <taxon>Bacillati</taxon>
        <taxon>Actinomycetota</taxon>
        <taxon>Actinomycetes</taxon>
        <taxon>Micrococcales</taxon>
        <taxon>Demequinaceae</taxon>
        <taxon>Demequina</taxon>
    </lineage>
</organism>
<dbReference type="RefSeq" id="WP_301125905.1">
    <property type="nucleotide sequence ID" value="NZ_JAUHPV010000001.1"/>
</dbReference>
<feature type="domain" description="SsuA/THI5-like" evidence="2">
    <location>
        <begin position="60"/>
        <end position="269"/>
    </location>
</feature>
<dbReference type="InterPro" id="IPR027939">
    <property type="entry name" value="NMT1/THI5"/>
</dbReference>
<evidence type="ECO:0000313" key="3">
    <source>
        <dbReference type="EMBL" id="MDN4471855.1"/>
    </source>
</evidence>
<evidence type="ECO:0000313" key="4">
    <source>
        <dbReference type="Proteomes" id="UP001172738"/>
    </source>
</evidence>
<gene>
    <name evidence="3" type="ORF">QQX04_02465</name>
</gene>
<dbReference type="PANTHER" id="PTHR31528">
    <property type="entry name" value="4-AMINO-5-HYDROXYMETHYL-2-METHYLPYRIMIDINE PHOSPHATE SYNTHASE THI11-RELATED"/>
    <property type="match status" value="1"/>
</dbReference>
<dbReference type="PANTHER" id="PTHR31528:SF15">
    <property type="entry name" value="RIBOFLAVIN-BINDING PROTEIN RIBY"/>
    <property type="match status" value="1"/>
</dbReference>
<dbReference type="PROSITE" id="PS51257">
    <property type="entry name" value="PROKAR_LIPOPROTEIN"/>
    <property type="match status" value="1"/>
</dbReference>
<comment type="caution">
    <text evidence="3">The sequence shown here is derived from an EMBL/GenBank/DDBJ whole genome shotgun (WGS) entry which is preliminary data.</text>
</comment>
<protein>
    <submittedName>
        <fullName evidence="3">ABC transporter substrate-binding protein</fullName>
    </submittedName>
</protein>
<keyword evidence="1" id="KW-0732">Signal</keyword>